<dbReference type="Proteomes" id="UP000828390">
    <property type="component" value="Unassembled WGS sequence"/>
</dbReference>
<keyword evidence="2" id="KW-1185">Reference proteome</keyword>
<dbReference type="EMBL" id="JAIWYP010000005">
    <property type="protein sequence ID" value="KAH3819523.1"/>
    <property type="molecule type" value="Genomic_DNA"/>
</dbReference>
<reference evidence="1" key="1">
    <citation type="journal article" date="2019" name="bioRxiv">
        <title>The Genome of the Zebra Mussel, Dreissena polymorpha: A Resource for Invasive Species Research.</title>
        <authorList>
            <person name="McCartney M.A."/>
            <person name="Auch B."/>
            <person name="Kono T."/>
            <person name="Mallez S."/>
            <person name="Zhang Y."/>
            <person name="Obille A."/>
            <person name="Becker A."/>
            <person name="Abrahante J.E."/>
            <person name="Garbe J."/>
            <person name="Badalamenti J.P."/>
            <person name="Herman A."/>
            <person name="Mangelson H."/>
            <person name="Liachko I."/>
            <person name="Sullivan S."/>
            <person name="Sone E.D."/>
            <person name="Koren S."/>
            <person name="Silverstein K.A.T."/>
            <person name="Beckman K.B."/>
            <person name="Gohl D.M."/>
        </authorList>
    </citation>
    <scope>NUCLEOTIDE SEQUENCE</scope>
    <source>
        <strain evidence="1">Duluth1</strain>
        <tissue evidence="1">Whole animal</tissue>
    </source>
</reference>
<evidence type="ECO:0000313" key="1">
    <source>
        <dbReference type="EMBL" id="KAH3819523.1"/>
    </source>
</evidence>
<evidence type="ECO:0000313" key="2">
    <source>
        <dbReference type="Proteomes" id="UP000828390"/>
    </source>
</evidence>
<dbReference type="AlphaFoldDB" id="A0A9D4GPS5"/>
<protein>
    <submittedName>
        <fullName evidence="1">Uncharacterized protein</fullName>
    </submittedName>
</protein>
<gene>
    <name evidence="1" type="ORF">DPMN_121261</name>
</gene>
<organism evidence="1 2">
    <name type="scientific">Dreissena polymorpha</name>
    <name type="common">Zebra mussel</name>
    <name type="synonym">Mytilus polymorpha</name>
    <dbReference type="NCBI Taxonomy" id="45954"/>
    <lineage>
        <taxon>Eukaryota</taxon>
        <taxon>Metazoa</taxon>
        <taxon>Spiralia</taxon>
        <taxon>Lophotrochozoa</taxon>
        <taxon>Mollusca</taxon>
        <taxon>Bivalvia</taxon>
        <taxon>Autobranchia</taxon>
        <taxon>Heteroconchia</taxon>
        <taxon>Euheterodonta</taxon>
        <taxon>Imparidentia</taxon>
        <taxon>Neoheterodontei</taxon>
        <taxon>Myida</taxon>
        <taxon>Dreissenoidea</taxon>
        <taxon>Dreissenidae</taxon>
        <taxon>Dreissena</taxon>
    </lineage>
</organism>
<sequence length="79" mass="9367">MVIVFWTADFMRFDRHMLCTIDLTTCDDDNGFLLCRFANVASQVLGTRYNDVRLRLRFWLQSTADFSRWSICCQLYLGI</sequence>
<name>A0A9D4GPS5_DREPO</name>
<proteinExistence type="predicted"/>
<comment type="caution">
    <text evidence="1">The sequence shown here is derived from an EMBL/GenBank/DDBJ whole genome shotgun (WGS) entry which is preliminary data.</text>
</comment>
<accession>A0A9D4GPS5</accession>
<reference evidence="1" key="2">
    <citation type="submission" date="2020-11" db="EMBL/GenBank/DDBJ databases">
        <authorList>
            <person name="McCartney M.A."/>
            <person name="Auch B."/>
            <person name="Kono T."/>
            <person name="Mallez S."/>
            <person name="Becker A."/>
            <person name="Gohl D.M."/>
            <person name="Silverstein K.A.T."/>
            <person name="Koren S."/>
            <person name="Bechman K.B."/>
            <person name="Herman A."/>
            <person name="Abrahante J.E."/>
            <person name="Garbe J."/>
        </authorList>
    </citation>
    <scope>NUCLEOTIDE SEQUENCE</scope>
    <source>
        <strain evidence="1">Duluth1</strain>
        <tissue evidence="1">Whole animal</tissue>
    </source>
</reference>